<dbReference type="Gene3D" id="3.10.200.10">
    <property type="entry name" value="Alpha carbonic anhydrase"/>
    <property type="match status" value="1"/>
</dbReference>
<dbReference type="STRING" id="94208.A0A2S4L5F3"/>
<evidence type="ECO:0000256" key="4">
    <source>
        <dbReference type="ARBA" id="ARBA00022833"/>
    </source>
</evidence>
<keyword evidence="8" id="KW-0732">Signal</keyword>
<gene>
    <name evidence="10" type="ORF">TPAR_02144</name>
</gene>
<dbReference type="PANTHER" id="PTHR18952:SF265">
    <property type="entry name" value="CARBONIC ANHYDRASE"/>
    <property type="match status" value="1"/>
</dbReference>
<dbReference type="EC" id="4.2.1.1" evidence="2"/>
<keyword evidence="11" id="KW-1185">Reference proteome</keyword>
<dbReference type="GO" id="GO:0008270">
    <property type="term" value="F:zinc ion binding"/>
    <property type="evidence" value="ECO:0007669"/>
    <property type="project" value="InterPro"/>
</dbReference>
<protein>
    <recommendedName>
        <fullName evidence="2">carbonic anhydrase</fullName>
        <ecNumber evidence="2">4.2.1.1</ecNumber>
    </recommendedName>
</protein>
<keyword evidence="3" id="KW-0479">Metal-binding</keyword>
<dbReference type="EMBL" id="PKSG01000220">
    <property type="protein sequence ID" value="POR37659.1"/>
    <property type="molecule type" value="Genomic_DNA"/>
</dbReference>
<evidence type="ECO:0000256" key="6">
    <source>
        <dbReference type="ARBA" id="ARBA00048348"/>
    </source>
</evidence>
<keyword evidence="5" id="KW-0456">Lyase</keyword>
<dbReference type="InterPro" id="IPR023561">
    <property type="entry name" value="Carbonic_anhydrase_a-class"/>
</dbReference>
<evidence type="ECO:0000256" key="8">
    <source>
        <dbReference type="SAM" id="SignalP"/>
    </source>
</evidence>
<dbReference type="PROSITE" id="PS51257">
    <property type="entry name" value="PROKAR_LIPOPROTEIN"/>
    <property type="match status" value="1"/>
</dbReference>
<evidence type="ECO:0000313" key="10">
    <source>
        <dbReference type="EMBL" id="POR37659.1"/>
    </source>
</evidence>
<feature type="chain" id="PRO_5015554902" description="carbonic anhydrase" evidence="8">
    <location>
        <begin position="21"/>
        <end position="356"/>
    </location>
</feature>
<dbReference type="OrthoDB" id="429145at2759"/>
<evidence type="ECO:0000313" key="11">
    <source>
        <dbReference type="Proteomes" id="UP000237481"/>
    </source>
</evidence>
<dbReference type="Pfam" id="PF00194">
    <property type="entry name" value="Carb_anhydrase"/>
    <property type="match status" value="2"/>
</dbReference>
<dbReference type="InterPro" id="IPR036398">
    <property type="entry name" value="CA_dom_sf"/>
</dbReference>
<dbReference type="SUPFAM" id="SSF51069">
    <property type="entry name" value="Carbonic anhydrase"/>
    <property type="match status" value="1"/>
</dbReference>
<dbReference type="InterPro" id="IPR041891">
    <property type="entry name" value="Alpha_CA_prokaryot-like"/>
</dbReference>
<evidence type="ECO:0000256" key="1">
    <source>
        <dbReference type="ARBA" id="ARBA00010718"/>
    </source>
</evidence>
<dbReference type="CDD" id="cd03124">
    <property type="entry name" value="alpha_CA_prokaryotic_like"/>
    <property type="match status" value="1"/>
</dbReference>
<evidence type="ECO:0000256" key="5">
    <source>
        <dbReference type="ARBA" id="ARBA00023239"/>
    </source>
</evidence>
<feature type="signal peptide" evidence="8">
    <location>
        <begin position="1"/>
        <end position="20"/>
    </location>
</feature>
<dbReference type="Proteomes" id="UP000237481">
    <property type="component" value="Unassembled WGS sequence"/>
</dbReference>
<feature type="region of interest" description="Disordered" evidence="7">
    <location>
        <begin position="172"/>
        <end position="225"/>
    </location>
</feature>
<dbReference type="PROSITE" id="PS51144">
    <property type="entry name" value="ALPHA_CA_2"/>
    <property type="match status" value="1"/>
</dbReference>
<proteinExistence type="inferred from homology"/>
<dbReference type="PANTHER" id="PTHR18952">
    <property type="entry name" value="CARBONIC ANHYDRASE"/>
    <property type="match status" value="1"/>
</dbReference>
<comment type="catalytic activity">
    <reaction evidence="6">
        <text>hydrogencarbonate + H(+) = CO2 + H2O</text>
        <dbReference type="Rhea" id="RHEA:10748"/>
        <dbReference type="ChEBI" id="CHEBI:15377"/>
        <dbReference type="ChEBI" id="CHEBI:15378"/>
        <dbReference type="ChEBI" id="CHEBI:16526"/>
        <dbReference type="ChEBI" id="CHEBI:17544"/>
        <dbReference type="EC" id="4.2.1.1"/>
    </reaction>
</comment>
<comment type="caution">
    <text evidence="10">The sequence shown here is derived from an EMBL/GenBank/DDBJ whole genome shotgun (WGS) entry which is preliminary data.</text>
</comment>
<comment type="similarity">
    <text evidence="1">Belongs to the alpha-carbonic anhydrase family.</text>
</comment>
<evidence type="ECO:0000256" key="7">
    <source>
        <dbReference type="SAM" id="MobiDB-lite"/>
    </source>
</evidence>
<dbReference type="InterPro" id="IPR001148">
    <property type="entry name" value="CA_dom"/>
</dbReference>
<dbReference type="AlphaFoldDB" id="A0A2S4L5F3"/>
<dbReference type="SMART" id="SM01057">
    <property type="entry name" value="Carb_anhydrase"/>
    <property type="match status" value="1"/>
</dbReference>
<dbReference type="GO" id="GO:0004089">
    <property type="term" value="F:carbonate dehydratase activity"/>
    <property type="evidence" value="ECO:0007669"/>
    <property type="project" value="UniProtKB-EC"/>
</dbReference>
<reference evidence="10 11" key="1">
    <citation type="submission" date="2018-01" db="EMBL/GenBank/DDBJ databases">
        <title>Harnessing the power of phylogenomics to disentangle the directionality and signatures of interkingdom host jumping in the parasitic fungal genus Tolypocladium.</title>
        <authorList>
            <person name="Quandt C.A."/>
            <person name="Patterson W."/>
            <person name="Spatafora J.W."/>
        </authorList>
    </citation>
    <scope>NUCLEOTIDE SEQUENCE [LARGE SCALE GENOMIC DNA]</scope>
    <source>
        <strain evidence="10 11">NRBC 100945</strain>
    </source>
</reference>
<name>A0A2S4L5F3_9HYPO</name>
<evidence type="ECO:0000256" key="3">
    <source>
        <dbReference type="ARBA" id="ARBA00022723"/>
    </source>
</evidence>
<sequence length="356" mass="37535">MFSRAAAGLMIVAYIGQVWASCAYGTILHPRAEGGKVEVGKFGYIGTTGPANWVALDAANALCANGTNQSPINMLSGRFSAIPAAGLSLDIPDMTEGTSFENLGTTVEVVAKGGQMSFGGVNYTLQQFHFHLPSEHLNNGASTAMEMHMVLEGGAGEVGVIGVFIDINDKSEAVPSVPPASPRATPSITSSSTPEAVPSDKAAAKPRSASREMRARRQTTQRQIENNSSLPALKVQGTFFHVNAPTTAAMTPSALLENVFGSVGEIATPGTVTKTRPLVMSELVNTLLSGSFQTYEGSLTSPPCSEGVRWFVSNQVLSIQPETFTKARSVIGFNARFPQNELGTENLLSQRLLAGR</sequence>
<accession>A0A2S4L5F3</accession>
<feature type="domain" description="Alpha-carbonic anhydrase" evidence="9">
    <location>
        <begin position="40"/>
        <end position="356"/>
    </location>
</feature>
<organism evidence="10 11">
    <name type="scientific">Tolypocladium paradoxum</name>
    <dbReference type="NCBI Taxonomy" id="94208"/>
    <lineage>
        <taxon>Eukaryota</taxon>
        <taxon>Fungi</taxon>
        <taxon>Dikarya</taxon>
        <taxon>Ascomycota</taxon>
        <taxon>Pezizomycotina</taxon>
        <taxon>Sordariomycetes</taxon>
        <taxon>Hypocreomycetidae</taxon>
        <taxon>Hypocreales</taxon>
        <taxon>Ophiocordycipitaceae</taxon>
        <taxon>Tolypocladium</taxon>
    </lineage>
</organism>
<keyword evidence="4" id="KW-0862">Zinc</keyword>
<evidence type="ECO:0000256" key="2">
    <source>
        <dbReference type="ARBA" id="ARBA00012925"/>
    </source>
</evidence>
<evidence type="ECO:0000259" key="9">
    <source>
        <dbReference type="PROSITE" id="PS51144"/>
    </source>
</evidence>